<dbReference type="STRING" id="47312.SAMN04489765_4243"/>
<dbReference type="AlphaFoldDB" id="A0A1H1HIS2"/>
<proteinExistence type="predicted"/>
<name>A0A1H1HIS2_9ACTN</name>
<dbReference type="Proteomes" id="UP000183053">
    <property type="component" value="Unassembled WGS sequence"/>
</dbReference>
<keyword evidence="3" id="KW-1185">Reference proteome</keyword>
<dbReference type="OrthoDB" id="4775020at2"/>
<dbReference type="InterPro" id="IPR021517">
    <property type="entry name" value="DUF3180"/>
</dbReference>
<evidence type="ECO:0000313" key="3">
    <source>
        <dbReference type="Proteomes" id="UP000183053"/>
    </source>
</evidence>
<evidence type="ECO:0000256" key="1">
    <source>
        <dbReference type="SAM" id="Phobius"/>
    </source>
</evidence>
<gene>
    <name evidence="2" type="ORF">SAMN04489765_4243</name>
</gene>
<feature type="transmembrane region" description="Helical" evidence="1">
    <location>
        <begin position="49"/>
        <end position="68"/>
    </location>
</feature>
<dbReference type="EMBL" id="FNLF01000002">
    <property type="protein sequence ID" value="SDR25259.1"/>
    <property type="molecule type" value="Genomic_DNA"/>
</dbReference>
<evidence type="ECO:0000313" key="2">
    <source>
        <dbReference type="EMBL" id="SDR25259.1"/>
    </source>
</evidence>
<organism evidence="2 3">
    <name type="scientific">Tsukamurella pulmonis</name>
    <dbReference type="NCBI Taxonomy" id="47312"/>
    <lineage>
        <taxon>Bacteria</taxon>
        <taxon>Bacillati</taxon>
        <taxon>Actinomycetota</taxon>
        <taxon>Actinomycetes</taxon>
        <taxon>Mycobacteriales</taxon>
        <taxon>Tsukamurellaceae</taxon>
        <taxon>Tsukamurella</taxon>
    </lineage>
</organism>
<accession>A0A1H1HIS2</accession>
<dbReference type="RefSeq" id="WP_068531332.1">
    <property type="nucleotide sequence ID" value="NZ_AP025457.1"/>
</dbReference>
<reference evidence="3" key="1">
    <citation type="submission" date="2016-10" db="EMBL/GenBank/DDBJ databases">
        <authorList>
            <person name="Varghese N."/>
            <person name="Submissions S."/>
        </authorList>
    </citation>
    <scope>NUCLEOTIDE SEQUENCE [LARGE SCALE GENOMIC DNA]</scope>
    <source>
        <strain evidence="3">DSM 44142</strain>
    </source>
</reference>
<evidence type="ECO:0008006" key="4">
    <source>
        <dbReference type="Google" id="ProtNLM"/>
    </source>
</evidence>
<protein>
    <recommendedName>
        <fullName evidence="4">DUF3180 domain-containing protein</fullName>
    </recommendedName>
</protein>
<feature type="transmembrane region" description="Helical" evidence="1">
    <location>
        <begin position="104"/>
        <end position="122"/>
    </location>
</feature>
<dbReference type="Pfam" id="PF11377">
    <property type="entry name" value="DUF3180"/>
    <property type="match status" value="1"/>
</dbReference>
<keyword evidence="1" id="KW-0812">Transmembrane</keyword>
<keyword evidence="1" id="KW-0472">Membrane</keyword>
<sequence length="175" mass="18043">MSGPSKDPNRDPEEPGGPTVRATGWIELVVIVLGVGLGSYLLVRNVVPVVPVWAGALLYGVAAADLYIAQLVRSRLSQGQVGWGPGRIHPIAVARAVALAKASAYLGAVALGFFGGMLVFLLTEGAGLTATHADRPGAWIGVAGALLLLAAALWLERCCRTPDDPDDQPADTSPA</sequence>
<feature type="transmembrane region" description="Helical" evidence="1">
    <location>
        <begin position="137"/>
        <end position="155"/>
    </location>
</feature>
<keyword evidence="1" id="KW-1133">Transmembrane helix</keyword>
<feature type="transmembrane region" description="Helical" evidence="1">
    <location>
        <begin position="25"/>
        <end position="43"/>
    </location>
</feature>